<evidence type="ECO:0000256" key="4">
    <source>
        <dbReference type="ARBA" id="ARBA00023136"/>
    </source>
</evidence>
<sequence length="130" mass="14328">MPLQSLTGTPVPSDNLFALQDIAHTSAVLLVLLAVLFALRWLLKKQRITRHTGRSGLQINDSLVVGQHEKIVVVALSDCQLVLGVTAQQITHLYTLTATEPPAAPVSPATDSQTFLLRLQTLLTHRRYRQ</sequence>
<feature type="transmembrane region" description="Helical" evidence="7">
    <location>
        <begin position="22"/>
        <end position="43"/>
    </location>
</feature>
<keyword evidence="1 7" id="KW-1003">Cell membrane</keyword>
<evidence type="ECO:0000256" key="2">
    <source>
        <dbReference type="ARBA" id="ARBA00022692"/>
    </source>
</evidence>
<dbReference type="PANTHER" id="PTHR38766:SF1">
    <property type="entry name" value="FLAGELLAR PROTEIN FLIO"/>
    <property type="match status" value="1"/>
</dbReference>
<protein>
    <recommendedName>
        <fullName evidence="7">Flagellar protein</fullName>
    </recommendedName>
</protein>
<evidence type="ECO:0000256" key="7">
    <source>
        <dbReference type="RuleBase" id="RU362064"/>
    </source>
</evidence>
<keyword evidence="8" id="KW-0282">Flagellum</keyword>
<organism evidence="8 9">
    <name type="scientific">Tatumella punctata</name>
    <dbReference type="NCBI Taxonomy" id="399969"/>
    <lineage>
        <taxon>Bacteria</taxon>
        <taxon>Pseudomonadati</taxon>
        <taxon>Pseudomonadota</taxon>
        <taxon>Gammaproteobacteria</taxon>
        <taxon>Enterobacterales</taxon>
        <taxon>Erwiniaceae</taxon>
        <taxon>Tatumella</taxon>
    </lineage>
</organism>
<proteinExistence type="inferred from homology"/>
<name>A0ABW1VR07_9GAMM</name>
<evidence type="ECO:0000256" key="5">
    <source>
        <dbReference type="ARBA" id="ARBA00023143"/>
    </source>
</evidence>
<dbReference type="EMBL" id="JBHSUC010000023">
    <property type="protein sequence ID" value="MFC6363259.1"/>
    <property type="molecule type" value="Genomic_DNA"/>
</dbReference>
<dbReference type="Pfam" id="PF04347">
    <property type="entry name" value="FliO"/>
    <property type="match status" value="1"/>
</dbReference>
<dbReference type="InterPro" id="IPR022781">
    <property type="entry name" value="Flagellar_biosynth_FliO"/>
</dbReference>
<keyword evidence="5 7" id="KW-0975">Bacterial flagellum</keyword>
<evidence type="ECO:0000313" key="8">
    <source>
        <dbReference type="EMBL" id="MFC6363259.1"/>
    </source>
</evidence>
<keyword evidence="9" id="KW-1185">Reference proteome</keyword>
<evidence type="ECO:0000313" key="9">
    <source>
        <dbReference type="Proteomes" id="UP001596215"/>
    </source>
</evidence>
<dbReference type="InterPro" id="IPR052205">
    <property type="entry name" value="FliO/MopB"/>
</dbReference>
<dbReference type="RefSeq" id="WP_343876846.1">
    <property type="nucleotide sequence ID" value="NZ_BAAAFW010000041.1"/>
</dbReference>
<evidence type="ECO:0000256" key="1">
    <source>
        <dbReference type="ARBA" id="ARBA00022475"/>
    </source>
</evidence>
<keyword evidence="8" id="KW-0966">Cell projection</keyword>
<gene>
    <name evidence="8" type="primary">fliO</name>
    <name evidence="8" type="ORF">ACFP73_14395</name>
</gene>
<comment type="similarity">
    <text evidence="6 7">Belongs to the FliO/MopB family.</text>
</comment>
<dbReference type="PANTHER" id="PTHR38766">
    <property type="entry name" value="FLAGELLAR PROTEIN FLIO"/>
    <property type="match status" value="1"/>
</dbReference>
<reference evidence="9" key="1">
    <citation type="journal article" date="2019" name="Int. J. Syst. Evol. Microbiol.">
        <title>The Global Catalogue of Microorganisms (GCM) 10K type strain sequencing project: providing services to taxonomists for standard genome sequencing and annotation.</title>
        <authorList>
            <consortium name="The Broad Institute Genomics Platform"/>
            <consortium name="The Broad Institute Genome Sequencing Center for Infectious Disease"/>
            <person name="Wu L."/>
            <person name="Ma J."/>
        </authorList>
    </citation>
    <scope>NUCLEOTIDE SEQUENCE [LARGE SCALE GENOMIC DNA]</scope>
    <source>
        <strain evidence="9">CGMCC 4.1530</strain>
    </source>
</reference>
<accession>A0ABW1VR07</accession>
<keyword evidence="2 7" id="KW-0812">Transmembrane</keyword>
<keyword evidence="3 7" id="KW-1133">Transmembrane helix</keyword>
<comment type="caution">
    <text evidence="8">The sequence shown here is derived from an EMBL/GenBank/DDBJ whole genome shotgun (WGS) entry which is preliminary data.</text>
</comment>
<dbReference type="Proteomes" id="UP001596215">
    <property type="component" value="Unassembled WGS sequence"/>
</dbReference>
<keyword evidence="4 7" id="KW-0472">Membrane</keyword>
<evidence type="ECO:0000256" key="6">
    <source>
        <dbReference type="ARBA" id="ARBA00037937"/>
    </source>
</evidence>
<keyword evidence="8" id="KW-0969">Cilium</keyword>
<evidence type="ECO:0000256" key="3">
    <source>
        <dbReference type="ARBA" id="ARBA00022989"/>
    </source>
</evidence>
<dbReference type="NCBIfam" id="TIGR03500">
    <property type="entry name" value="FliO_TIGR"/>
    <property type="match status" value="1"/>
</dbReference>
<comment type="subcellular location">
    <subcellularLocation>
        <location evidence="7">Cell membrane</location>
    </subcellularLocation>
    <subcellularLocation>
        <location evidence="7">Bacterial flagellum basal body</location>
    </subcellularLocation>
</comment>